<comment type="catalytic activity">
    <reaction evidence="1 7">
        <text>[(1-&gt;4)-alpha-D-glucosyl](n) + ADP-alpha-D-glucose = [(1-&gt;4)-alpha-D-glucosyl](n+1) + ADP + H(+)</text>
        <dbReference type="Rhea" id="RHEA:18189"/>
        <dbReference type="Rhea" id="RHEA-COMP:9584"/>
        <dbReference type="Rhea" id="RHEA-COMP:9587"/>
        <dbReference type="ChEBI" id="CHEBI:15378"/>
        <dbReference type="ChEBI" id="CHEBI:15444"/>
        <dbReference type="ChEBI" id="CHEBI:57498"/>
        <dbReference type="ChEBI" id="CHEBI:456216"/>
        <dbReference type="EC" id="2.4.1.21"/>
    </reaction>
</comment>
<dbReference type="STRING" id="383372.Rcas_2787"/>
<dbReference type="GO" id="GO:0005829">
    <property type="term" value="C:cytosol"/>
    <property type="evidence" value="ECO:0007669"/>
    <property type="project" value="TreeGrafter"/>
</dbReference>
<dbReference type="UniPathway" id="UPA00164"/>
<feature type="domain" description="Starch synthase catalytic" evidence="9">
    <location>
        <begin position="23"/>
        <end position="262"/>
    </location>
</feature>
<organism evidence="10 11">
    <name type="scientific">Roseiflexus castenholzii (strain DSM 13941 / HLO8)</name>
    <dbReference type="NCBI Taxonomy" id="383372"/>
    <lineage>
        <taxon>Bacteria</taxon>
        <taxon>Bacillati</taxon>
        <taxon>Chloroflexota</taxon>
        <taxon>Chloroflexia</taxon>
        <taxon>Chloroflexales</taxon>
        <taxon>Roseiflexineae</taxon>
        <taxon>Roseiflexaceae</taxon>
        <taxon>Roseiflexus</taxon>
    </lineage>
</organism>
<dbReference type="HOGENOM" id="CLU_009583_18_2_0"/>
<dbReference type="RefSeq" id="WP_012121282.1">
    <property type="nucleotide sequence ID" value="NC_009767.1"/>
</dbReference>
<dbReference type="Pfam" id="PF00534">
    <property type="entry name" value="Glycos_transf_1"/>
    <property type="match status" value="1"/>
</dbReference>
<dbReference type="NCBIfam" id="TIGR02095">
    <property type="entry name" value="glgA"/>
    <property type="match status" value="1"/>
</dbReference>
<dbReference type="EC" id="2.4.1.21" evidence="7"/>
<evidence type="ECO:0000259" key="9">
    <source>
        <dbReference type="Pfam" id="PF08323"/>
    </source>
</evidence>
<evidence type="ECO:0000256" key="6">
    <source>
        <dbReference type="ARBA" id="ARBA00023056"/>
    </source>
</evidence>
<comment type="similarity">
    <text evidence="3 7">Belongs to the glycosyltransferase 1 family. Bacterial/plant glycogen synthase subfamily.</text>
</comment>
<dbReference type="eggNOG" id="COG0297">
    <property type="taxonomic scope" value="Bacteria"/>
</dbReference>
<dbReference type="Proteomes" id="UP000000263">
    <property type="component" value="Chromosome"/>
</dbReference>
<keyword evidence="11" id="KW-1185">Reference proteome</keyword>
<dbReference type="CDD" id="cd03791">
    <property type="entry name" value="GT5_Glycogen_synthase_DULL1-like"/>
    <property type="match status" value="1"/>
</dbReference>
<keyword evidence="5 7" id="KW-0808">Transferase</keyword>
<dbReference type="Gene3D" id="3.40.50.2000">
    <property type="entry name" value="Glycogen Phosphorylase B"/>
    <property type="match status" value="2"/>
</dbReference>
<evidence type="ECO:0000256" key="4">
    <source>
        <dbReference type="ARBA" id="ARBA00022676"/>
    </source>
</evidence>
<evidence type="ECO:0000256" key="7">
    <source>
        <dbReference type="HAMAP-Rule" id="MF_00484"/>
    </source>
</evidence>
<dbReference type="InterPro" id="IPR013534">
    <property type="entry name" value="Starch_synth_cat_dom"/>
</dbReference>
<accession>A7NMT4</accession>
<comment type="pathway">
    <text evidence="7">Glycan biosynthesis; glycogen biosynthesis.</text>
</comment>
<evidence type="ECO:0000256" key="2">
    <source>
        <dbReference type="ARBA" id="ARBA00002764"/>
    </source>
</evidence>
<dbReference type="GO" id="GO:0005978">
    <property type="term" value="P:glycogen biosynthetic process"/>
    <property type="evidence" value="ECO:0007669"/>
    <property type="project" value="UniProtKB-UniRule"/>
</dbReference>
<dbReference type="NCBIfam" id="NF001899">
    <property type="entry name" value="PRK00654.1-2"/>
    <property type="match status" value="1"/>
</dbReference>
<dbReference type="InterPro" id="IPR001296">
    <property type="entry name" value="Glyco_trans_1"/>
</dbReference>
<dbReference type="HAMAP" id="MF_00484">
    <property type="entry name" value="Glycogen_synth"/>
    <property type="match status" value="1"/>
</dbReference>
<gene>
    <name evidence="7" type="primary">glgA</name>
    <name evidence="10" type="ordered locus">Rcas_2787</name>
</gene>
<sequence>MPRPKRTRAAQAAASQQEGPALRIAMIASECVPFAKTGGLADVVGSLPKALRALGHDVIVIMPLYGMINRERYDIRPFLAPMGVWMGDTEEWCAVHTTTHEGVPVFFIEFDRYFARPGLYHDADYNDYLDNPRRFGFLTRAGLQLCIDMGFRPDIVHTHDWQTALAAAYLKIWHWNHPVLGGAASVLTIHNIAYQGVYDASHYPYLGLQWSNFTPDKFEDHGRINFLKGGIQYSDMLNTVSPTYANETRTPEGGHGLAMYLNDRGSAYRGILNGVDYTQWNPETDPLIPARYSAGNLAGKAICKRELQLRMGLDPNPNIPIVGVVSRLAHQKGLDLLAGAIEGLVQNALVQFAILGAGDKGLEGYYSLLPVRFPGRVGSFIGYDNQLSHWIEAGSDFFAMPSRYEPCGLNQMYSLRYGTLPIVRATGGLEDTVQQYDEHTGAGTGFKFYEPSVHAVYYTIGWAISTYFDRPHHMQQMIQAAMAQDFSWERSAKEYVQLYREAIARKRGM</sequence>
<evidence type="ECO:0000259" key="8">
    <source>
        <dbReference type="Pfam" id="PF00534"/>
    </source>
</evidence>
<dbReference type="SUPFAM" id="SSF53756">
    <property type="entry name" value="UDP-Glycosyltransferase/glycogen phosphorylase"/>
    <property type="match status" value="1"/>
</dbReference>
<comment type="function">
    <text evidence="2 7">Synthesizes alpha-1,4-glucan chains using ADP-glucose.</text>
</comment>
<keyword evidence="4 7" id="KW-0328">Glycosyltransferase</keyword>
<evidence type="ECO:0000256" key="3">
    <source>
        <dbReference type="ARBA" id="ARBA00010281"/>
    </source>
</evidence>
<name>A7NMT4_ROSCS</name>
<evidence type="ECO:0000313" key="10">
    <source>
        <dbReference type="EMBL" id="ABU58858.1"/>
    </source>
</evidence>
<evidence type="ECO:0000313" key="11">
    <source>
        <dbReference type="Proteomes" id="UP000000263"/>
    </source>
</evidence>
<dbReference type="InterPro" id="IPR011835">
    <property type="entry name" value="GS/SS"/>
</dbReference>
<reference evidence="10 11" key="1">
    <citation type="submission" date="2007-08" db="EMBL/GenBank/DDBJ databases">
        <title>Complete sequence of Roseiflexus castenholzii DSM 13941.</title>
        <authorList>
            <consortium name="US DOE Joint Genome Institute"/>
            <person name="Copeland A."/>
            <person name="Lucas S."/>
            <person name="Lapidus A."/>
            <person name="Barry K."/>
            <person name="Glavina del Rio T."/>
            <person name="Dalin E."/>
            <person name="Tice H."/>
            <person name="Pitluck S."/>
            <person name="Thompson L.S."/>
            <person name="Brettin T."/>
            <person name="Bruce D."/>
            <person name="Detter J.C."/>
            <person name="Han C."/>
            <person name="Tapia R."/>
            <person name="Schmutz J."/>
            <person name="Larimer F."/>
            <person name="Land M."/>
            <person name="Hauser L."/>
            <person name="Kyrpides N."/>
            <person name="Mikhailova N."/>
            <person name="Bryant D.A."/>
            <person name="Hanada S."/>
            <person name="Tsukatani Y."/>
            <person name="Richardson P."/>
        </authorList>
    </citation>
    <scope>NUCLEOTIDE SEQUENCE [LARGE SCALE GENOMIC DNA]</scope>
    <source>
        <strain evidence="11">DSM 13941 / HLO8</strain>
    </source>
</reference>
<feature type="binding site" evidence="7">
    <location>
        <position position="36"/>
    </location>
    <ligand>
        <name>ADP-alpha-D-glucose</name>
        <dbReference type="ChEBI" id="CHEBI:57498"/>
    </ligand>
</feature>
<protein>
    <recommendedName>
        <fullName evidence="7">Glycogen synthase</fullName>
        <ecNumber evidence="7">2.4.1.21</ecNumber>
    </recommendedName>
    <alternativeName>
        <fullName evidence="7">Starch [bacterial glycogen] synthase</fullName>
    </alternativeName>
</protein>
<dbReference type="EMBL" id="CP000804">
    <property type="protein sequence ID" value="ABU58858.1"/>
    <property type="molecule type" value="Genomic_DNA"/>
</dbReference>
<evidence type="ECO:0000256" key="1">
    <source>
        <dbReference type="ARBA" id="ARBA00001478"/>
    </source>
</evidence>
<dbReference type="GO" id="GO:0004373">
    <property type="term" value="F:alpha-1,4-glucan glucosyltransferase (UDP-glucose donor) activity"/>
    <property type="evidence" value="ECO:0007669"/>
    <property type="project" value="InterPro"/>
</dbReference>
<keyword evidence="6 7" id="KW-0320">Glycogen biosynthesis</keyword>
<dbReference type="CAZy" id="GT5">
    <property type="family name" value="Glycosyltransferase Family 5"/>
</dbReference>
<dbReference type="GO" id="GO:0009011">
    <property type="term" value="F:alpha-1,4-glucan glucosyltransferase (ADP-glucose donor) activity"/>
    <property type="evidence" value="ECO:0007669"/>
    <property type="project" value="UniProtKB-UniRule"/>
</dbReference>
<proteinExistence type="inferred from homology"/>
<dbReference type="AlphaFoldDB" id="A7NMT4"/>
<dbReference type="Pfam" id="PF08323">
    <property type="entry name" value="Glyco_transf_5"/>
    <property type="match status" value="1"/>
</dbReference>
<dbReference type="PANTHER" id="PTHR45825">
    <property type="entry name" value="GRANULE-BOUND STARCH SYNTHASE 1, CHLOROPLASTIC/AMYLOPLASTIC"/>
    <property type="match status" value="1"/>
</dbReference>
<evidence type="ECO:0000256" key="5">
    <source>
        <dbReference type="ARBA" id="ARBA00022679"/>
    </source>
</evidence>
<dbReference type="PANTHER" id="PTHR45825:SF11">
    <property type="entry name" value="ALPHA AMYLASE DOMAIN-CONTAINING PROTEIN"/>
    <property type="match status" value="1"/>
</dbReference>
<dbReference type="KEGG" id="rca:Rcas_2787"/>
<feature type="domain" description="Glycosyl transferase family 1" evidence="8">
    <location>
        <begin position="317"/>
        <end position="467"/>
    </location>
</feature>